<organism evidence="7 8">
    <name type="scientific">Tomitella fengzijianii</name>
    <dbReference type="NCBI Taxonomy" id="2597660"/>
    <lineage>
        <taxon>Bacteria</taxon>
        <taxon>Bacillati</taxon>
        <taxon>Actinomycetota</taxon>
        <taxon>Actinomycetes</taxon>
        <taxon>Mycobacteriales</taxon>
        <taxon>Tomitella</taxon>
    </lineage>
</organism>
<keyword evidence="1" id="KW-0805">Transcription regulation</keyword>
<gene>
    <name evidence="7" type="ORF">FO059_00590</name>
</gene>
<feature type="domain" description="HTH tetR-type" evidence="6">
    <location>
        <begin position="24"/>
        <end position="84"/>
    </location>
</feature>
<dbReference type="Gene3D" id="1.10.357.10">
    <property type="entry name" value="Tetracycline Repressor, domain 2"/>
    <property type="match status" value="1"/>
</dbReference>
<dbReference type="SUPFAM" id="SSF48498">
    <property type="entry name" value="Tetracyclin repressor-like, C-terminal domain"/>
    <property type="match status" value="1"/>
</dbReference>
<feature type="compositionally biased region" description="Basic and acidic residues" evidence="5">
    <location>
        <begin position="216"/>
        <end position="225"/>
    </location>
</feature>
<dbReference type="EMBL" id="CP041765">
    <property type="protein sequence ID" value="QDQ96113.1"/>
    <property type="molecule type" value="Genomic_DNA"/>
</dbReference>
<dbReference type="PROSITE" id="PS50977">
    <property type="entry name" value="HTH_TETR_2"/>
    <property type="match status" value="1"/>
</dbReference>
<keyword evidence="8" id="KW-1185">Reference proteome</keyword>
<dbReference type="InterPro" id="IPR036271">
    <property type="entry name" value="Tet_transcr_reg_TetR-rel_C_sf"/>
</dbReference>
<dbReference type="PANTHER" id="PTHR30055">
    <property type="entry name" value="HTH-TYPE TRANSCRIPTIONAL REGULATOR RUTR"/>
    <property type="match status" value="1"/>
</dbReference>
<dbReference type="GO" id="GO:0000976">
    <property type="term" value="F:transcription cis-regulatory region binding"/>
    <property type="evidence" value="ECO:0007669"/>
    <property type="project" value="TreeGrafter"/>
</dbReference>
<evidence type="ECO:0000256" key="2">
    <source>
        <dbReference type="ARBA" id="ARBA00023125"/>
    </source>
</evidence>
<evidence type="ECO:0000256" key="5">
    <source>
        <dbReference type="SAM" id="MobiDB-lite"/>
    </source>
</evidence>
<keyword evidence="3" id="KW-0804">Transcription</keyword>
<name>A0A516WZ58_9ACTN</name>
<sequence length="225" mass="24835">MPMVLEGDGGRDRGESERETFIRGARRRQLVECAIEVIAEVGLARASTVRIARRAGVSRGVLTYHFRDRGELIDQVIARVYELGAETLEPSLRVTTTPREFLLAFIGSSVEFYAAYPRHVAALHAVFAGFEDDAPTRGGDRRHIRELDRLGELLFEGQTRGEFRDFNVDVMARTIRQALDGALAHVVAGRPAQPYAAELQALFDAATRSAAPPSGEPHEAHDDPD</sequence>
<dbReference type="InterPro" id="IPR009057">
    <property type="entry name" value="Homeodomain-like_sf"/>
</dbReference>
<protein>
    <submittedName>
        <fullName evidence="7">TetR family transcriptional regulator</fullName>
    </submittedName>
</protein>
<evidence type="ECO:0000313" key="7">
    <source>
        <dbReference type="EMBL" id="QDQ96113.1"/>
    </source>
</evidence>
<dbReference type="SUPFAM" id="SSF46689">
    <property type="entry name" value="Homeodomain-like"/>
    <property type="match status" value="1"/>
</dbReference>
<dbReference type="PRINTS" id="PR00455">
    <property type="entry name" value="HTHTETR"/>
</dbReference>
<dbReference type="Proteomes" id="UP000317344">
    <property type="component" value="Chromosome"/>
</dbReference>
<evidence type="ECO:0000256" key="3">
    <source>
        <dbReference type="ARBA" id="ARBA00023163"/>
    </source>
</evidence>
<dbReference type="GO" id="GO:0003700">
    <property type="term" value="F:DNA-binding transcription factor activity"/>
    <property type="evidence" value="ECO:0007669"/>
    <property type="project" value="TreeGrafter"/>
</dbReference>
<feature type="DNA-binding region" description="H-T-H motif" evidence="4">
    <location>
        <begin position="47"/>
        <end position="66"/>
    </location>
</feature>
<keyword evidence="2 4" id="KW-0238">DNA-binding</keyword>
<dbReference type="PANTHER" id="PTHR30055:SF234">
    <property type="entry name" value="HTH-TYPE TRANSCRIPTIONAL REGULATOR BETI"/>
    <property type="match status" value="1"/>
</dbReference>
<dbReference type="KEGG" id="toy:FO059_00590"/>
<accession>A0A516WZ58</accession>
<dbReference type="Pfam" id="PF00440">
    <property type="entry name" value="TetR_N"/>
    <property type="match status" value="1"/>
</dbReference>
<evidence type="ECO:0000256" key="1">
    <source>
        <dbReference type="ARBA" id="ARBA00023015"/>
    </source>
</evidence>
<dbReference type="OrthoDB" id="2356263at2"/>
<reference evidence="7 8" key="2">
    <citation type="submission" date="2019-07" db="EMBL/GenBank/DDBJ databases">
        <authorList>
            <person name="Huang Y."/>
        </authorList>
    </citation>
    <scope>NUCLEOTIDE SEQUENCE [LARGE SCALE GENOMIC DNA]</scope>
    <source>
        <strain evidence="7 8">HY188</strain>
    </source>
</reference>
<evidence type="ECO:0000313" key="8">
    <source>
        <dbReference type="Proteomes" id="UP000317344"/>
    </source>
</evidence>
<evidence type="ECO:0000256" key="4">
    <source>
        <dbReference type="PROSITE-ProRule" id="PRU00335"/>
    </source>
</evidence>
<proteinExistence type="predicted"/>
<dbReference type="InterPro" id="IPR001647">
    <property type="entry name" value="HTH_TetR"/>
</dbReference>
<dbReference type="InterPro" id="IPR050109">
    <property type="entry name" value="HTH-type_TetR-like_transc_reg"/>
</dbReference>
<feature type="region of interest" description="Disordered" evidence="5">
    <location>
        <begin position="206"/>
        <end position="225"/>
    </location>
</feature>
<evidence type="ECO:0000259" key="6">
    <source>
        <dbReference type="PROSITE" id="PS50977"/>
    </source>
</evidence>
<reference evidence="7 8" key="1">
    <citation type="submission" date="2019-07" db="EMBL/GenBank/DDBJ databases">
        <title>Tomitella cavernea sp. nov., an actinomycete isolated from soil.</title>
        <authorList>
            <person name="Cheng J."/>
        </authorList>
    </citation>
    <scope>NUCLEOTIDE SEQUENCE [LARGE SCALE GENOMIC DNA]</scope>
    <source>
        <strain evidence="7 8">HY188</strain>
    </source>
</reference>
<dbReference type="AlphaFoldDB" id="A0A516WZ58"/>